<feature type="coiled-coil region" evidence="1">
    <location>
        <begin position="34"/>
        <end position="61"/>
    </location>
</feature>
<protein>
    <recommendedName>
        <fullName evidence="4">F-box domain-containing protein</fullName>
    </recommendedName>
</protein>
<name>A0A067U0P8_GALM3</name>
<evidence type="ECO:0000256" key="1">
    <source>
        <dbReference type="SAM" id="Coils"/>
    </source>
</evidence>
<dbReference type="Proteomes" id="UP000027222">
    <property type="component" value="Unassembled WGS sequence"/>
</dbReference>
<sequence>MHSHLAQFSQHNDPPSEDVLKDIKGELLNPLKDLESRDIEIDRLTKALNDLTKEHDALKKAMDEFTPILSPIRRLPSDIIHEIFYHCLPTHRNAVMSITEAPLLLTRICQSWRSIALSSHRIWSALHIPLSHYSMGNYPFPPSPAIGPSTPWGGEPQRVSVDKHAKMVWARCRLVDAWLSRSGHCPLSISLSFIGVVDSNPVIGEESPLLQIFNTVLSFSQRISNLELSMPAQVYEILQTKLSLEMLPQLRNLKASFPEQVYVYPGTTKRSILLFHAPNLQSISLLSDNILAFDSRTTPLSWGNLTNLTFYSAITITEAVHVLRRCQNLRYCKFAISDSMNTLLEPEEMLSLPHLRSLSIRVAGVDLMEAFYRRIDAPVLNSLEYQIYNRMGYGASSPDNTPPPMMPSPLLILLGKSNGLKRLTLDPRIISAENIHFAFRSASQLTHLIIGERPYPGMPYRDYGYLGPGNFNLGLLIPSDDSRSDPSILDETLLPKLEVLEIYSGPTISDEFLQEFILSRLDDSPQTEVRALKIVKVQFDRAMETDIKEAVCRRAEEVGVQIELDLRYSVRAMHPDDLKYNDLFSPWYGLTDDDRSWDYVDFENQNF</sequence>
<reference evidence="3" key="1">
    <citation type="journal article" date="2014" name="Proc. Natl. Acad. Sci. U.S.A.">
        <title>Extensive sampling of basidiomycete genomes demonstrates inadequacy of the white-rot/brown-rot paradigm for wood decay fungi.</title>
        <authorList>
            <person name="Riley R."/>
            <person name="Salamov A.A."/>
            <person name="Brown D.W."/>
            <person name="Nagy L.G."/>
            <person name="Floudas D."/>
            <person name="Held B.W."/>
            <person name="Levasseur A."/>
            <person name="Lombard V."/>
            <person name="Morin E."/>
            <person name="Otillar R."/>
            <person name="Lindquist E.A."/>
            <person name="Sun H."/>
            <person name="LaButti K.M."/>
            <person name="Schmutz J."/>
            <person name="Jabbour D."/>
            <person name="Luo H."/>
            <person name="Baker S.E."/>
            <person name="Pisabarro A.G."/>
            <person name="Walton J.D."/>
            <person name="Blanchette R.A."/>
            <person name="Henrissat B."/>
            <person name="Martin F."/>
            <person name="Cullen D."/>
            <person name="Hibbett D.S."/>
            <person name="Grigoriev I.V."/>
        </authorList>
    </citation>
    <scope>NUCLEOTIDE SEQUENCE [LARGE SCALE GENOMIC DNA]</scope>
    <source>
        <strain evidence="3">CBS 339.88</strain>
    </source>
</reference>
<keyword evidence="1" id="KW-0175">Coiled coil</keyword>
<dbReference type="OrthoDB" id="3365698at2759"/>
<dbReference type="EMBL" id="KL142367">
    <property type="protein sequence ID" value="KDR85869.1"/>
    <property type="molecule type" value="Genomic_DNA"/>
</dbReference>
<dbReference type="HOGENOM" id="CLU_018544_12_0_1"/>
<dbReference type="Gene3D" id="3.80.10.10">
    <property type="entry name" value="Ribonuclease Inhibitor"/>
    <property type="match status" value="1"/>
</dbReference>
<dbReference type="STRING" id="685588.A0A067U0P8"/>
<evidence type="ECO:0000313" key="3">
    <source>
        <dbReference type="Proteomes" id="UP000027222"/>
    </source>
</evidence>
<evidence type="ECO:0000313" key="2">
    <source>
        <dbReference type="EMBL" id="KDR85869.1"/>
    </source>
</evidence>
<evidence type="ECO:0008006" key="4">
    <source>
        <dbReference type="Google" id="ProtNLM"/>
    </source>
</evidence>
<keyword evidence="3" id="KW-1185">Reference proteome</keyword>
<dbReference type="InterPro" id="IPR032675">
    <property type="entry name" value="LRR_dom_sf"/>
</dbReference>
<dbReference type="AlphaFoldDB" id="A0A067U0P8"/>
<proteinExistence type="predicted"/>
<gene>
    <name evidence="2" type="ORF">GALMADRAFT_234988</name>
</gene>
<organism evidence="2 3">
    <name type="scientific">Galerina marginata (strain CBS 339.88)</name>
    <dbReference type="NCBI Taxonomy" id="685588"/>
    <lineage>
        <taxon>Eukaryota</taxon>
        <taxon>Fungi</taxon>
        <taxon>Dikarya</taxon>
        <taxon>Basidiomycota</taxon>
        <taxon>Agaricomycotina</taxon>
        <taxon>Agaricomycetes</taxon>
        <taxon>Agaricomycetidae</taxon>
        <taxon>Agaricales</taxon>
        <taxon>Agaricineae</taxon>
        <taxon>Strophariaceae</taxon>
        <taxon>Galerina</taxon>
    </lineage>
</organism>
<accession>A0A067U0P8</accession>